<feature type="compositionally biased region" description="Low complexity" evidence="1">
    <location>
        <begin position="591"/>
        <end position="601"/>
    </location>
</feature>
<evidence type="ECO:0000313" key="4">
    <source>
        <dbReference type="EMBL" id="MFD1673652.1"/>
    </source>
</evidence>
<keyword evidence="2" id="KW-0812">Transmembrane</keyword>
<feature type="transmembrane region" description="Helical" evidence="2">
    <location>
        <begin position="197"/>
        <end position="215"/>
    </location>
</feature>
<feature type="compositionally biased region" description="Polar residues" evidence="1">
    <location>
        <begin position="566"/>
        <end position="575"/>
    </location>
</feature>
<keyword evidence="2" id="KW-1133">Transmembrane helix</keyword>
<reference evidence="5" key="1">
    <citation type="journal article" date="2019" name="Int. J. Syst. Evol. Microbiol.">
        <title>The Global Catalogue of Microorganisms (GCM) 10K type strain sequencing project: providing services to taxonomists for standard genome sequencing and annotation.</title>
        <authorList>
            <consortium name="The Broad Institute Genomics Platform"/>
            <consortium name="The Broad Institute Genome Sequencing Center for Infectious Disease"/>
            <person name="Wu L."/>
            <person name="Ma J."/>
        </authorList>
    </citation>
    <scope>NUCLEOTIDE SEQUENCE [LARGE SCALE GENOMIC DNA]</scope>
    <source>
        <strain evidence="5">CGMCC 1.12286</strain>
    </source>
</reference>
<dbReference type="InterPro" id="IPR002931">
    <property type="entry name" value="Transglutaminase-like"/>
</dbReference>
<sequence>MPRIHRTEFALRGFHAIVCAVWLYMFFTPMASLGLLSGAPSFIFPFLVLAIAQCFPRWWAQLSGGIVASFGYILYFWRPGQHLTLAGVIQTLSLLVHQFVGLFTLHLPADPLQTFLFLWVTIGVYWLLAYSSYRVRLWLFYNGLAIVVLAAIDSNTNVHPNGAIVTIIVIGIFVLGLNQLERIRLFVPPGTRPAIRFLLPLCMLLFVGVGVAAVLPKREPVWPNPFSPGAGSGNDTGAGIQMVGYQLNDTKLGGSFVENDNLVMYVYSPHPTYLRGQTLSTYTGKGWVSAKLTGDQMMAEQMNQPFTNMQQYAFYNLPTQTFNEKIEIVSDEVNTSDLLGGYAVKKVSGLPDIYPSNMNIPVDDIQGNIHAPRLKAGSSYVVQTEQLTAPYTVLAKDSTPFAQEEGEIPATVKQYDLQLPSELPKRVGQLADDIIHDDKNASEYTMVSDLVTYLKNNYTYDTTDVPVPGRHQDYVDQFLFDSKSGYCNNFSSALAVMLRTLGVPTRWVTGFADGTQDLGYQGSKDHRYLITNADAHAWVEVYFPEYGWIPFDPTPNFSIPFHEQANAHNSPGTTQLPPPVQPNKPVPPKTPVTTPVKTPPVSSLGTGGGMQVSAVLRAVVWGLAGLISLLLILTWVLRHRIALYRLERQWRTHPERALQRTYRMLMLRLQKRNVLRQAVTLRELWPFAARAGLAEGEFRDWVQTAERVLYGSEPFQSQAAQVMQVTSMKWLRQLYRFSFRHKSAIDDIDSNE</sequence>
<dbReference type="PANTHER" id="PTHR42736">
    <property type="entry name" value="PROTEIN-GLUTAMINE GAMMA-GLUTAMYLTRANSFERASE"/>
    <property type="match status" value="1"/>
</dbReference>
<keyword evidence="5" id="KW-1185">Reference proteome</keyword>
<name>A0ABW4JBN2_9BACL</name>
<feature type="transmembrane region" description="Helical" evidence="2">
    <location>
        <begin position="135"/>
        <end position="152"/>
    </location>
</feature>
<dbReference type="Gene3D" id="3.10.620.30">
    <property type="match status" value="1"/>
</dbReference>
<feature type="transmembrane region" description="Helical" evidence="2">
    <location>
        <begin position="84"/>
        <end position="105"/>
    </location>
</feature>
<dbReference type="Proteomes" id="UP001597079">
    <property type="component" value="Unassembled WGS sequence"/>
</dbReference>
<dbReference type="SMART" id="SM00460">
    <property type="entry name" value="TGc"/>
    <property type="match status" value="1"/>
</dbReference>
<feature type="transmembrane region" description="Helical" evidence="2">
    <location>
        <begin position="111"/>
        <end position="128"/>
    </location>
</feature>
<dbReference type="RefSeq" id="WP_377941126.1">
    <property type="nucleotide sequence ID" value="NZ_JBHUCX010000009.1"/>
</dbReference>
<dbReference type="InterPro" id="IPR038765">
    <property type="entry name" value="Papain-like_cys_pep_sf"/>
</dbReference>
<dbReference type="Pfam" id="PF01841">
    <property type="entry name" value="Transglut_core"/>
    <property type="match status" value="1"/>
</dbReference>
<dbReference type="InterPro" id="IPR052901">
    <property type="entry name" value="Bact_TGase-like"/>
</dbReference>
<feature type="transmembrane region" description="Helical" evidence="2">
    <location>
        <begin position="21"/>
        <end position="52"/>
    </location>
</feature>
<gene>
    <name evidence="4" type="ORF">ACFSB2_02870</name>
</gene>
<evidence type="ECO:0000313" key="5">
    <source>
        <dbReference type="Proteomes" id="UP001597079"/>
    </source>
</evidence>
<evidence type="ECO:0000259" key="3">
    <source>
        <dbReference type="SMART" id="SM00460"/>
    </source>
</evidence>
<feature type="compositionally biased region" description="Pro residues" evidence="1">
    <location>
        <begin position="576"/>
        <end position="590"/>
    </location>
</feature>
<proteinExistence type="predicted"/>
<dbReference type="EMBL" id="JBHUCX010000009">
    <property type="protein sequence ID" value="MFD1673652.1"/>
    <property type="molecule type" value="Genomic_DNA"/>
</dbReference>
<comment type="caution">
    <text evidence="4">The sequence shown here is derived from an EMBL/GenBank/DDBJ whole genome shotgun (WGS) entry which is preliminary data.</text>
</comment>
<feature type="transmembrane region" description="Helical" evidence="2">
    <location>
        <begin position="58"/>
        <end position="77"/>
    </location>
</feature>
<dbReference type="SUPFAM" id="SSF54001">
    <property type="entry name" value="Cysteine proteinases"/>
    <property type="match status" value="1"/>
</dbReference>
<organism evidence="4 5">
    <name type="scientific">Alicyclobacillus fodiniaquatilis</name>
    <dbReference type="NCBI Taxonomy" id="1661150"/>
    <lineage>
        <taxon>Bacteria</taxon>
        <taxon>Bacillati</taxon>
        <taxon>Bacillota</taxon>
        <taxon>Bacilli</taxon>
        <taxon>Bacillales</taxon>
        <taxon>Alicyclobacillaceae</taxon>
        <taxon>Alicyclobacillus</taxon>
    </lineage>
</organism>
<accession>A0ABW4JBN2</accession>
<feature type="region of interest" description="Disordered" evidence="1">
    <location>
        <begin position="565"/>
        <end position="604"/>
    </location>
</feature>
<dbReference type="PANTHER" id="PTHR42736:SF1">
    <property type="entry name" value="PROTEIN-GLUTAMINE GAMMA-GLUTAMYLTRANSFERASE"/>
    <property type="match status" value="1"/>
</dbReference>
<keyword evidence="2" id="KW-0472">Membrane</keyword>
<evidence type="ECO:0000256" key="2">
    <source>
        <dbReference type="SAM" id="Phobius"/>
    </source>
</evidence>
<feature type="transmembrane region" description="Helical" evidence="2">
    <location>
        <begin position="618"/>
        <end position="637"/>
    </location>
</feature>
<evidence type="ECO:0000256" key="1">
    <source>
        <dbReference type="SAM" id="MobiDB-lite"/>
    </source>
</evidence>
<feature type="transmembrane region" description="Helical" evidence="2">
    <location>
        <begin position="158"/>
        <end position="177"/>
    </location>
</feature>
<feature type="domain" description="Transglutaminase-like" evidence="3">
    <location>
        <begin position="479"/>
        <end position="555"/>
    </location>
</feature>
<protein>
    <submittedName>
        <fullName evidence="4">Transglutaminase domain-containing protein</fullName>
    </submittedName>
</protein>